<dbReference type="RefSeq" id="XP_018028857.1">
    <property type="nucleotide sequence ID" value="XM_018183524.1"/>
</dbReference>
<organism evidence="1 2">
    <name type="scientific">Paraphaeosphaeria sporulosa</name>
    <dbReference type="NCBI Taxonomy" id="1460663"/>
    <lineage>
        <taxon>Eukaryota</taxon>
        <taxon>Fungi</taxon>
        <taxon>Dikarya</taxon>
        <taxon>Ascomycota</taxon>
        <taxon>Pezizomycotina</taxon>
        <taxon>Dothideomycetes</taxon>
        <taxon>Pleosporomycetidae</taxon>
        <taxon>Pleosporales</taxon>
        <taxon>Massarineae</taxon>
        <taxon>Didymosphaeriaceae</taxon>
        <taxon>Paraphaeosphaeria</taxon>
    </lineage>
</organism>
<dbReference type="GeneID" id="28767010"/>
<accession>A0A177BUU0</accession>
<reference evidence="1 2" key="1">
    <citation type="submission" date="2016-05" db="EMBL/GenBank/DDBJ databases">
        <title>Comparative analysis of secretome profiles of manganese(II)-oxidizing ascomycete fungi.</title>
        <authorList>
            <consortium name="DOE Joint Genome Institute"/>
            <person name="Zeiner C.A."/>
            <person name="Purvine S.O."/>
            <person name="Zink E.M."/>
            <person name="Wu S."/>
            <person name="Pasa-Tolic L."/>
            <person name="Chaput D.L."/>
            <person name="Haridas S."/>
            <person name="Grigoriev I.V."/>
            <person name="Santelli C.M."/>
            <person name="Hansel C.M."/>
        </authorList>
    </citation>
    <scope>NUCLEOTIDE SEQUENCE [LARGE SCALE GENOMIC DNA]</scope>
    <source>
        <strain evidence="1 2">AP3s5-JAC2a</strain>
    </source>
</reference>
<dbReference type="EMBL" id="KV441572">
    <property type="protein sequence ID" value="OAF98491.1"/>
    <property type="molecule type" value="Genomic_DNA"/>
</dbReference>
<evidence type="ECO:0000313" key="1">
    <source>
        <dbReference type="EMBL" id="OAF98491.1"/>
    </source>
</evidence>
<evidence type="ECO:0000313" key="2">
    <source>
        <dbReference type="Proteomes" id="UP000077069"/>
    </source>
</evidence>
<dbReference type="Proteomes" id="UP000077069">
    <property type="component" value="Unassembled WGS sequence"/>
</dbReference>
<sequence length="302" mass="34576">MAIFPVRLWRFFHRPKNTAAEFQEWFQNITQDGIRNQFLAYFEEGNECWDPLCPKADREYFDERIAGLVAASDDEIPLTSIIDNLSQVHPSKADVIQSIAPMLERLIVAYASFPFSTPVTLTKDALCRAMILLTERGESCWSQGRSKGSKQQIRPRPEKRQLSFLYSALMRPPTGAPTQDDVLDVICKTAYPCDVIGYTIINGDNWLDRHHYADFVPLAERLEPVQDAQPLEPLPASQIQLLQTFVSAFTPPYCKEPVYPGFRYSESIDEEEFITWATEISLLFCLHQLFKVYLPPRGGRFG</sequence>
<proteinExistence type="predicted"/>
<keyword evidence="2" id="KW-1185">Reference proteome</keyword>
<gene>
    <name evidence="1" type="ORF">CC84DRAFT_1223776</name>
</gene>
<name>A0A177BUU0_9PLEO</name>
<protein>
    <submittedName>
        <fullName evidence="1">Uncharacterized protein</fullName>
    </submittedName>
</protein>
<dbReference type="AlphaFoldDB" id="A0A177BUU0"/>
<dbReference type="InParanoid" id="A0A177BUU0"/>
<dbReference type="OrthoDB" id="3701757at2759"/>